<dbReference type="Proteomes" id="UP000325704">
    <property type="component" value="Segment"/>
</dbReference>
<reference evidence="2 3" key="1">
    <citation type="submission" date="2019-07" db="EMBL/GenBank/DDBJ databases">
        <authorList>
            <person name="Kovalski J.M."/>
            <person name="Stoner T.H."/>
            <person name="Garlena R.A."/>
            <person name="Russell D.A."/>
            <person name="Pope W.H."/>
            <person name="Jacobs-Sera D."/>
            <person name="Hatfull G.F."/>
        </authorList>
    </citation>
    <scope>NUCLEOTIDE SEQUENCE [LARGE SCALE GENOMIC DNA]</scope>
</reference>
<accession>A0A5J6TN25</accession>
<evidence type="ECO:0000313" key="3">
    <source>
        <dbReference type="Proteomes" id="UP000325704"/>
    </source>
</evidence>
<feature type="region of interest" description="Disordered" evidence="1">
    <location>
        <begin position="1"/>
        <end position="20"/>
    </location>
</feature>
<dbReference type="PROSITE" id="PS51257">
    <property type="entry name" value="PROKAR_LIPOPROTEIN"/>
    <property type="match status" value="1"/>
</dbReference>
<feature type="compositionally biased region" description="Polar residues" evidence="1">
    <location>
        <begin position="1"/>
        <end position="19"/>
    </location>
</feature>
<proteinExistence type="predicted"/>
<organism evidence="2 3">
    <name type="scientific">Mycobacterium phage Ramen</name>
    <dbReference type="NCBI Taxonomy" id="2599876"/>
    <lineage>
        <taxon>Viruses</taxon>
        <taxon>Duplodnaviria</taxon>
        <taxon>Heunggongvirae</taxon>
        <taxon>Uroviricota</taxon>
        <taxon>Caudoviricetes</taxon>
        <taxon>Weiservirinae</taxon>
        <taxon>Anayavirus</taxon>
        <taxon>Anayavirus JAWS</taxon>
    </lineage>
</organism>
<evidence type="ECO:0000256" key="1">
    <source>
        <dbReference type="SAM" id="MobiDB-lite"/>
    </source>
</evidence>
<gene>
    <name evidence="2" type="primary">71</name>
    <name evidence="2" type="ORF">SEA_RAMEN_71</name>
</gene>
<dbReference type="EMBL" id="MN234197">
    <property type="protein sequence ID" value="QFG11327.1"/>
    <property type="molecule type" value="Genomic_DNA"/>
</dbReference>
<sequence length="118" mass="12362">MLRRPSQSAASANSTSLSPKRTAAVQVVQISTGCINKSVLTLPQVKAYKKAFSTSSTDVFGLTSRVENRGVFAGRLAPGAVCGAHMEKPVLLVLTPALVNSAAPRAVAGAWRGADRRR</sequence>
<name>A0A5J6TN25_9CAUD</name>
<protein>
    <submittedName>
        <fullName evidence="2">Uncharacterized protein</fullName>
    </submittedName>
</protein>
<evidence type="ECO:0000313" key="2">
    <source>
        <dbReference type="EMBL" id="QFG11327.1"/>
    </source>
</evidence>